<keyword evidence="1" id="KW-0472">Membrane</keyword>
<dbReference type="GO" id="GO:0043107">
    <property type="term" value="P:type IV pilus-dependent motility"/>
    <property type="evidence" value="ECO:0007669"/>
    <property type="project" value="InterPro"/>
</dbReference>
<dbReference type="Proteomes" id="UP000231292">
    <property type="component" value="Unassembled WGS sequence"/>
</dbReference>
<keyword evidence="1" id="KW-0812">Transmembrane</keyword>
<dbReference type="GO" id="GO:0043683">
    <property type="term" value="P:type IV pilus assembly"/>
    <property type="evidence" value="ECO:0007669"/>
    <property type="project" value="InterPro"/>
</dbReference>
<evidence type="ECO:0000313" key="3">
    <source>
        <dbReference type="Proteomes" id="UP000231292"/>
    </source>
</evidence>
<evidence type="ECO:0008006" key="4">
    <source>
        <dbReference type="Google" id="ProtNLM"/>
    </source>
</evidence>
<dbReference type="EMBL" id="PCRK01000157">
    <property type="protein sequence ID" value="PIP18830.1"/>
    <property type="molecule type" value="Genomic_DNA"/>
</dbReference>
<evidence type="ECO:0000256" key="1">
    <source>
        <dbReference type="SAM" id="Phobius"/>
    </source>
</evidence>
<comment type="caution">
    <text evidence="2">The sequence shown here is derived from an EMBL/GenBank/DDBJ whole genome shotgun (WGS) entry which is preliminary data.</text>
</comment>
<protein>
    <recommendedName>
        <fullName evidence="4">Pilus assembly protein PilO</fullName>
    </recommendedName>
</protein>
<gene>
    <name evidence="2" type="ORF">COX41_06115</name>
</gene>
<feature type="transmembrane region" description="Helical" evidence="1">
    <location>
        <begin position="23"/>
        <end position="42"/>
    </location>
</feature>
<sequence>MKLIEKISKINLIEKFALDNKKIALILIASLMLLYLDINFLFKAQMNGFKKSAEELTKTGNDLKILDAGLKNMREVKSKQKNLPENQAKVKKIIFESQLVSLLQDISKIGNANNVKILQIKPSRDTLKAPAASKFSPVSISLDLICGYHNLGKFINDLENDQAFISVESLKIEAQPDDALRQKVSLILKTYVKK</sequence>
<dbReference type="AlphaFoldDB" id="A0A2G9YHW6"/>
<name>A0A2G9YHW6_9BACT</name>
<accession>A0A2G9YHW6</accession>
<dbReference type="Gene3D" id="3.30.70.60">
    <property type="match status" value="1"/>
</dbReference>
<dbReference type="InterPro" id="IPR007445">
    <property type="entry name" value="PilO"/>
</dbReference>
<proteinExistence type="predicted"/>
<dbReference type="InterPro" id="IPR014717">
    <property type="entry name" value="Transl_elong_EF1B/ribsomal_bS6"/>
</dbReference>
<reference evidence="2 3" key="1">
    <citation type="submission" date="2017-09" db="EMBL/GenBank/DDBJ databases">
        <title>Depth-based differentiation of microbial function through sediment-hosted aquifers and enrichment of novel symbionts in the deep terrestrial subsurface.</title>
        <authorList>
            <person name="Probst A.J."/>
            <person name="Ladd B."/>
            <person name="Jarett J.K."/>
            <person name="Geller-Mcgrath D.E."/>
            <person name="Sieber C.M."/>
            <person name="Emerson J.B."/>
            <person name="Anantharaman K."/>
            <person name="Thomas B.C."/>
            <person name="Malmstrom R."/>
            <person name="Stieglmeier M."/>
            <person name="Klingl A."/>
            <person name="Woyke T."/>
            <person name="Ryan C.M."/>
            <person name="Banfield J.F."/>
        </authorList>
    </citation>
    <scope>NUCLEOTIDE SEQUENCE [LARGE SCALE GENOMIC DNA]</scope>
    <source>
        <strain evidence="2">CG23_combo_of_CG06-09_8_20_14_all_41_10</strain>
    </source>
</reference>
<keyword evidence="1" id="KW-1133">Transmembrane helix</keyword>
<organism evidence="2 3">
    <name type="scientific">Candidatus Sherwoodlollariibacterium unditelluris</name>
    <dbReference type="NCBI Taxonomy" id="1974757"/>
    <lineage>
        <taxon>Bacteria</taxon>
        <taxon>Pseudomonadati</taxon>
        <taxon>Candidatus Omnitrophota</taxon>
        <taxon>Candidatus Sherwoodlollariibacterium</taxon>
    </lineage>
</organism>
<evidence type="ECO:0000313" key="2">
    <source>
        <dbReference type="EMBL" id="PIP18830.1"/>
    </source>
</evidence>
<dbReference type="Pfam" id="PF04350">
    <property type="entry name" value="PilO"/>
    <property type="match status" value="1"/>
</dbReference>